<feature type="region of interest" description="Disordered" evidence="1">
    <location>
        <begin position="1"/>
        <end position="53"/>
    </location>
</feature>
<reference evidence="3" key="3">
    <citation type="submission" date="2017-01" db="EMBL/GenBank/DDBJ databases">
        <authorList>
            <person name="Mah S.A."/>
            <person name="Swanson W.J."/>
            <person name="Moy G.W."/>
            <person name="Vacquier V.D."/>
        </authorList>
    </citation>
    <scope>NUCLEOTIDE SEQUENCE [LARGE SCALE GENOMIC DNA]</scope>
    <source>
        <strain evidence="3">DSM 21068</strain>
    </source>
</reference>
<dbReference type="EMBL" id="MUGO01000012">
    <property type="protein sequence ID" value="PQA93827.1"/>
    <property type="molecule type" value="Genomic_DNA"/>
</dbReference>
<gene>
    <name evidence="2" type="ORF">B0A70_08555</name>
    <name evidence="3" type="ORF">SAMN05421796_106105</name>
</gene>
<dbReference type="OrthoDB" id="1274607at2"/>
<evidence type="ECO:0000256" key="1">
    <source>
        <dbReference type="SAM" id="MobiDB-lite"/>
    </source>
</evidence>
<feature type="region of interest" description="Disordered" evidence="1">
    <location>
        <begin position="88"/>
        <end position="114"/>
    </location>
</feature>
<dbReference type="Proteomes" id="UP000186246">
    <property type="component" value="Unassembled WGS sequence"/>
</dbReference>
<dbReference type="AlphaFoldDB" id="A0A1N7N1G3"/>
<keyword evidence="5" id="KW-1185">Reference proteome</keyword>
<dbReference type="RefSeq" id="WP_076451991.1">
    <property type="nucleotide sequence ID" value="NZ_FTOJ01000006.1"/>
</dbReference>
<feature type="compositionally biased region" description="Basic and acidic residues" evidence="1">
    <location>
        <begin position="25"/>
        <end position="34"/>
    </location>
</feature>
<organism evidence="3 4">
    <name type="scientific">Chryseobacterium piscicola</name>
    <dbReference type="NCBI Taxonomy" id="551459"/>
    <lineage>
        <taxon>Bacteria</taxon>
        <taxon>Pseudomonadati</taxon>
        <taxon>Bacteroidota</taxon>
        <taxon>Flavobacteriia</taxon>
        <taxon>Flavobacteriales</taxon>
        <taxon>Weeksellaceae</taxon>
        <taxon>Chryseobacterium group</taxon>
        <taxon>Chryseobacterium</taxon>
    </lineage>
</organism>
<name>A0A1N7N1G3_9FLAO</name>
<dbReference type="STRING" id="551459.SAMN05421796_106105"/>
<sequence length="114" mass="13252">MRTEDNAAEQKRKLDEMNYNPGEDIFNKEEHIPLDGDGNPIINPSHVNDGMPYGLDIPGAEDDDNFDQITNQQSYTEDNIYNKIEDKDELFETEDDLIDDIDEDIEEEEDDLKR</sequence>
<protein>
    <submittedName>
        <fullName evidence="3">Uncharacterized protein</fullName>
    </submittedName>
</protein>
<feature type="compositionally biased region" description="Basic and acidic residues" evidence="1">
    <location>
        <begin position="1"/>
        <end position="16"/>
    </location>
</feature>
<dbReference type="Proteomes" id="UP000238314">
    <property type="component" value="Unassembled WGS sequence"/>
</dbReference>
<accession>A0A1N7N1G3</accession>
<evidence type="ECO:0000313" key="5">
    <source>
        <dbReference type="Proteomes" id="UP000238314"/>
    </source>
</evidence>
<reference evidence="4" key="2">
    <citation type="submission" date="2017-01" db="EMBL/GenBank/DDBJ databases">
        <authorList>
            <person name="Varghese N."/>
            <person name="Submissions S."/>
        </authorList>
    </citation>
    <scope>NUCLEOTIDE SEQUENCE [LARGE SCALE GENOMIC DNA]</scope>
    <source>
        <strain evidence="4">DSM 21068</strain>
    </source>
</reference>
<evidence type="ECO:0000313" key="2">
    <source>
        <dbReference type="EMBL" id="PQA93827.1"/>
    </source>
</evidence>
<dbReference type="EMBL" id="FTOJ01000006">
    <property type="protein sequence ID" value="SIS92108.1"/>
    <property type="molecule type" value="Genomic_DNA"/>
</dbReference>
<proteinExistence type="predicted"/>
<reference evidence="2 5" key="1">
    <citation type="submission" date="2016-11" db="EMBL/GenBank/DDBJ databases">
        <title>Whole genomes of Flavobacteriaceae.</title>
        <authorList>
            <person name="Stine C."/>
            <person name="Li C."/>
            <person name="Tadesse D."/>
        </authorList>
    </citation>
    <scope>NUCLEOTIDE SEQUENCE [LARGE SCALE GENOMIC DNA]</scope>
    <source>
        <strain evidence="2 5">DSM 21068</strain>
    </source>
</reference>
<evidence type="ECO:0000313" key="4">
    <source>
        <dbReference type="Proteomes" id="UP000186246"/>
    </source>
</evidence>
<evidence type="ECO:0000313" key="3">
    <source>
        <dbReference type="EMBL" id="SIS92108.1"/>
    </source>
</evidence>